<dbReference type="Proteomes" id="UP000175669">
    <property type="component" value="Unassembled WGS sequence"/>
</dbReference>
<feature type="domain" description="Haemolysin activator HlyB C-terminal" evidence="5">
    <location>
        <begin position="254"/>
        <end position="559"/>
    </location>
</feature>
<keyword evidence="1" id="KW-1134">Transmembrane beta strand</keyword>
<gene>
    <name evidence="7" type="ORF">PHACT_07435</name>
</gene>
<feature type="signal peptide" evidence="4">
    <location>
        <begin position="1"/>
        <end position="22"/>
    </location>
</feature>
<dbReference type="EMBL" id="MASR01000001">
    <property type="protein sequence ID" value="OFE12990.1"/>
    <property type="molecule type" value="Genomic_DNA"/>
</dbReference>
<keyword evidence="1" id="KW-0472">Membrane</keyword>
<dbReference type="STRING" id="1524254.PHACT_07435"/>
<proteinExistence type="predicted"/>
<dbReference type="PANTHER" id="PTHR34597:SF3">
    <property type="entry name" value="OUTER MEMBRANE TRANSPORTER CDIB"/>
    <property type="match status" value="1"/>
</dbReference>
<evidence type="ECO:0000256" key="4">
    <source>
        <dbReference type="SAM" id="SignalP"/>
    </source>
</evidence>
<organism evidence="7 8">
    <name type="scientific">Pseudohongiella acticola</name>
    <dbReference type="NCBI Taxonomy" id="1524254"/>
    <lineage>
        <taxon>Bacteria</taxon>
        <taxon>Pseudomonadati</taxon>
        <taxon>Pseudomonadota</taxon>
        <taxon>Gammaproteobacteria</taxon>
        <taxon>Pseudomonadales</taxon>
        <taxon>Pseudohongiellaceae</taxon>
        <taxon>Pseudohongiella</taxon>
    </lineage>
</organism>
<dbReference type="Gene3D" id="2.40.160.50">
    <property type="entry name" value="membrane protein fhac: a member of the omp85/tpsb transporter family"/>
    <property type="match status" value="1"/>
</dbReference>
<name>A0A1E8CKK4_9GAMM</name>
<dbReference type="OrthoDB" id="572300at2"/>
<evidence type="ECO:0000313" key="8">
    <source>
        <dbReference type="Proteomes" id="UP000175669"/>
    </source>
</evidence>
<feature type="chain" id="PRO_5009212134" description="Haemolysin activator HlyB C-terminal domain-containing protein" evidence="4">
    <location>
        <begin position="23"/>
        <end position="613"/>
    </location>
</feature>
<keyword evidence="8" id="KW-1185">Reference proteome</keyword>
<feature type="domain" description="Polypeptide-transport-associated ShlB-type" evidence="6">
    <location>
        <begin position="125"/>
        <end position="180"/>
    </location>
</feature>
<dbReference type="InterPro" id="IPR005565">
    <property type="entry name" value="Hemolysn_activator_HlyB_C"/>
</dbReference>
<keyword evidence="3" id="KW-0998">Cell outer membrane</keyword>
<evidence type="ECO:0000256" key="1">
    <source>
        <dbReference type="ARBA" id="ARBA00022452"/>
    </source>
</evidence>
<keyword evidence="4" id="KW-0732">Signal</keyword>
<sequence>MNRLICPAAGLVLLMAAIPAFAQSQPQAQTQEQSPGVQVIGPQPTVESYNAPVLPAGSAEGMIDFPSLISAPGADDGIQIIPAFDAMTIELLDTGDERNDGEFVDFVGRSRVDGTERDALYIAIRDALSVYRGLPLTLGDVRFIQRDITDAYRANGYPLLSVIVPPQEIADNRLLVQVNEFRLADVRISFGRGDGSYRADDPWWTDPDSINARFQPILEEPILRQQSLDDAVEQLNRSPFRSARVVFEPGAQLGQSVANVQIDEQRPWGIQAGYNNHATESSGTDRYSLSGNLGNVLGENNQLSLNATVGNRIDEFSNYSAVLTMPNRWGHTLTLNANYSDTSSSTIPGIDSASTSLQLTTDYRLPLRSGDSWELLGNVALSLKQFERASLFGGTEVGGAAYDGVQLSTGLTLNLQRDLSSNQITATVFNSLAGLTDLNDTENFRRFYNSVSGEPEYSHLSLSFAHMQQLAIFGERWQNWRTETQFSAQYAATELAGSDNFALGGPGILRAYQSSEGAGDRGWFVNQTLHLPPLNRPILYGLVQNIQWSTFVETGTAYYDNGGSESLWDAGLGFSLQMMGNSRCSFTLAVAGKDTLQTASGNTRFFAGCNYSY</sequence>
<dbReference type="Gene3D" id="3.10.20.310">
    <property type="entry name" value="membrane protein fhac"/>
    <property type="match status" value="1"/>
</dbReference>
<dbReference type="AlphaFoldDB" id="A0A1E8CKK4"/>
<reference evidence="8" key="1">
    <citation type="submission" date="2016-07" db="EMBL/GenBank/DDBJ databases">
        <authorList>
            <person name="Florea S."/>
            <person name="Webb J.S."/>
            <person name="Jaromczyk J."/>
            <person name="Schardl C.L."/>
        </authorList>
    </citation>
    <scope>NUCLEOTIDE SEQUENCE [LARGE SCALE GENOMIC DNA]</scope>
    <source>
        <strain evidence="8">KCTC 42131</strain>
    </source>
</reference>
<dbReference type="InterPro" id="IPR051544">
    <property type="entry name" value="TPS_OM_transporter"/>
</dbReference>
<evidence type="ECO:0000259" key="5">
    <source>
        <dbReference type="Pfam" id="PF03865"/>
    </source>
</evidence>
<comment type="caution">
    <text evidence="7">The sequence shown here is derived from an EMBL/GenBank/DDBJ whole genome shotgun (WGS) entry which is preliminary data.</text>
</comment>
<evidence type="ECO:0000259" key="6">
    <source>
        <dbReference type="Pfam" id="PF08479"/>
    </source>
</evidence>
<dbReference type="GO" id="GO:0008320">
    <property type="term" value="F:protein transmembrane transporter activity"/>
    <property type="evidence" value="ECO:0007669"/>
    <property type="project" value="TreeGrafter"/>
</dbReference>
<dbReference type="GO" id="GO:0098046">
    <property type="term" value="C:type V protein secretion system complex"/>
    <property type="evidence" value="ECO:0007669"/>
    <property type="project" value="TreeGrafter"/>
</dbReference>
<accession>A0A1E8CKK4</accession>
<dbReference type="InterPro" id="IPR013686">
    <property type="entry name" value="Polypept-transport_assoc_ShlB"/>
</dbReference>
<evidence type="ECO:0000256" key="2">
    <source>
        <dbReference type="ARBA" id="ARBA00022692"/>
    </source>
</evidence>
<evidence type="ECO:0008006" key="9">
    <source>
        <dbReference type="Google" id="ProtNLM"/>
    </source>
</evidence>
<keyword evidence="2" id="KW-0812">Transmembrane</keyword>
<evidence type="ECO:0000256" key="3">
    <source>
        <dbReference type="ARBA" id="ARBA00023237"/>
    </source>
</evidence>
<dbReference type="GO" id="GO:0046819">
    <property type="term" value="P:protein secretion by the type V secretion system"/>
    <property type="evidence" value="ECO:0007669"/>
    <property type="project" value="TreeGrafter"/>
</dbReference>
<dbReference type="Pfam" id="PF08479">
    <property type="entry name" value="POTRA_2"/>
    <property type="match status" value="1"/>
</dbReference>
<protein>
    <recommendedName>
        <fullName evidence="9">Haemolysin activator HlyB C-terminal domain-containing protein</fullName>
    </recommendedName>
</protein>
<dbReference type="Pfam" id="PF03865">
    <property type="entry name" value="ShlB"/>
    <property type="match status" value="1"/>
</dbReference>
<evidence type="ECO:0000313" key="7">
    <source>
        <dbReference type="EMBL" id="OFE12990.1"/>
    </source>
</evidence>
<dbReference type="RefSeq" id="WP_070116599.1">
    <property type="nucleotide sequence ID" value="NZ_MASR01000001.1"/>
</dbReference>
<dbReference type="PANTHER" id="PTHR34597">
    <property type="entry name" value="SLR1661 PROTEIN"/>
    <property type="match status" value="1"/>
</dbReference>